<evidence type="ECO:0000313" key="6">
    <source>
        <dbReference type="EMBL" id="PTL58771.1"/>
    </source>
</evidence>
<dbReference type="SMART" id="SM00342">
    <property type="entry name" value="HTH_ARAC"/>
    <property type="match status" value="1"/>
</dbReference>
<dbReference type="GO" id="GO:0043565">
    <property type="term" value="F:sequence-specific DNA binding"/>
    <property type="evidence" value="ECO:0007669"/>
    <property type="project" value="InterPro"/>
</dbReference>
<protein>
    <submittedName>
        <fullName evidence="6">AraC family transcriptional regulator</fullName>
    </submittedName>
</protein>
<evidence type="ECO:0000313" key="7">
    <source>
        <dbReference type="Proteomes" id="UP000240739"/>
    </source>
</evidence>
<accession>A0A2T4UHQ3</accession>
<keyword evidence="3" id="KW-0804">Transcription</keyword>
<reference evidence="6 7" key="1">
    <citation type="submission" date="2018-03" db="EMBL/GenBank/DDBJ databases">
        <title>Aquarubrobacter algicola gen. nov., sp. nov., a novel actinobacterium isolated from shallow eutrophic lake during the end of cyanobacterial harmful algal blooms.</title>
        <authorList>
            <person name="Chun S.J."/>
        </authorList>
    </citation>
    <scope>NUCLEOTIDE SEQUENCE [LARGE SCALE GENOMIC DNA]</scope>
    <source>
        <strain evidence="6 7">Seoho-28</strain>
    </source>
</reference>
<feature type="region of interest" description="Disordered" evidence="4">
    <location>
        <begin position="245"/>
        <end position="276"/>
    </location>
</feature>
<dbReference type="PANTHER" id="PTHR46796">
    <property type="entry name" value="HTH-TYPE TRANSCRIPTIONAL ACTIVATOR RHAS-RELATED"/>
    <property type="match status" value="1"/>
</dbReference>
<feature type="domain" description="HTH araC/xylS-type" evidence="5">
    <location>
        <begin position="152"/>
        <end position="251"/>
    </location>
</feature>
<keyword evidence="7" id="KW-1185">Reference proteome</keyword>
<proteinExistence type="predicted"/>
<dbReference type="PROSITE" id="PS01124">
    <property type="entry name" value="HTH_ARAC_FAMILY_2"/>
    <property type="match status" value="1"/>
</dbReference>
<keyword evidence="1" id="KW-0805">Transcription regulation</keyword>
<dbReference type="Pfam" id="PF12833">
    <property type="entry name" value="HTH_18"/>
    <property type="match status" value="1"/>
</dbReference>
<evidence type="ECO:0000256" key="4">
    <source>
        <dbReference type="SAM" id="MobiDB-lite"/>
    </source>
</evidence>
<dbReference type="InterPro" id="IPR009057">
    <property type="entry name" value="Homeodomain-like_sf"/>
</dbReference>
<organism evidence="6 7">
    <name type="scientific">Paraconexibacter algicola</name>
    <dbReference type="NCBI Taxonomy" id="2133960"/>
    <lineage>
        <taxon>Bacteria</taxon>
        <taxon>Bacillati</taxon>
        <taxon>Actinomycetota</taxon>
        <taxon>Thermoleophilia</taxon>
        <taxon>Solirubrobacterales</taxon>
        <taxon>Paraconexibacteraceae</taxon>
        <taxon>Paraconexibacter</taxon>
    </lineage>
</organism>
<keyword evidence="2" id="KW-0238">DNA-binding</keyword>
<evidence type="ECO:0000256" key="3">
    <source>
        <dbReference type="ARBA" id="ARBA00023163"/>
    </source>
</evidence>
<evidence type="ECO:0000256" key="2">
    <source>
        <dbReference type="ARBA" id="ARBA00023125"/>
    </source>
</evidence>
<comment type="caution">
    <text evidence="6">The sequence shown here is derived from an EMBL/GenBank/DDBJ whole genome shotgun (WGS) entry which is preliminary data.</text>
</comment>
<evidence type="ECO:0000256" key="1">
    <source>
        <dbReference type="ARBA" id="ARBA00023015"/>
    </source>
</evidence>
<dbReference type="GO" id="GO:0003700">
    <property type="term" value="F:DNA-binding transcription factor activity"/>
    <property type="evidence" value="ECO:0007669"/>
    <property type="project" value="InterPro"/>
</dbReference>
<dbReference type="AlphaFoldDB" id="A0A2T4UHQ3"/>
<dbReference type="PANTHER" id="PTHR46796:SF15">
    <property type="entry name" value="BLL1074 PROTEIN"/>
    <property type="match status" value="1"/>
</dbReference>
<dbReference type="SUPFAM" id="SSF46689">
    <property type="entry name" value="Homeodomain-like"/>
    <property type="match status" value="2"/>
</dbReference>
<dbReference type="OrthoDB" id="2559672at2"/>
<dbReference type="InterPro" id="IPR050204">
    <property type="entry name" value="AraC_XylS_family_regulators"/>
</dbReference>
<dbReference type="InterPro" id="IPR018060">
    <property type="entry name" value="HTH_AraC"/>
</dbReference>
<gene>
    <name evidence="6" type="ORF">C7Y72_03460</name>
</gene>
<name>A0A2T4UHQ3_9ACTN</name>
<dbReference type="Gene3D" id="1.10.10.60">
    <property type="entry name" value="Homeodomain-like"/>
    <property type="match status" value="1"/>
</dbReference>
<dbReference type="RefSeq" id="WP_107567208.1">
    <property type="nucleotide sequence ID" value="NZ_PYYB01000001.1"/>
</dbReference>
<dbReference type="EMBL" id="PYYB01000001">
    <property type="protein sequence ID" value="PTL58771.1"/>
    <property type="molecule type" value="Genomic_DNA"/>
</dbReference>
<evidence type="ECO:0000259" key="5">
    <source>
        <dbReference type="PROSITE" id="PS01124"/>
    </source>
</evidence>
<dbReference type="Proteomes" id="UP000240739">
    <property type="component" value="Unassembled WGS sequence"/>
</dbReference>
<sequence length="276" mass="29110">MQVELAAPSCTLRGHVLAYAGFASRDPAPVRRAELPFGGVAVILALDGGWLIDGEAFGSFAGGLTEVPVMTENVGAAELVQIDLTPLGARALLGVPGRELTGAVVALEDLLGRELPLLVERLALTASWAARFALLDAFVARRVAAATPVGADVARAFARLHETHGALRVDALARELHCSTRHLSRRFGEAVGLPPKAYARLLRFERAAARLRAAPCDLGRVAAECGYADQAHFNRDFRAYTGTTPTALLATTPPPVRDLRSDPSKTVGPPARTVGA</sequence>